<feature type="compositionally biased region" description="Low complexity" evidence="1">
    <location>
        <begin position="258"/>
        <end position="272"/>
    </location>
</feature>
<comment type="caution">
    <text evidence="2">The sequence shown here is derived from an EMBL/GenBank/DDBJ whole genome shotgun (WGS) entry which is preliminary data.</text>
</comment>
<feature type="region of interest" description="Disordered" evidence="1">
    <location>
        <begin position="222"/>
        <end position="298"/>
    </location>
</feature>
<feature type="region of interest" description="Disordered" evidence="1">
    <location>
        <begin position="432"/>
        <end position="535"/>
    </location>
</feature>
<feature type="compositionally biased region" description="Gly residues" evidence="1">
    <location>
        <begin position="475"/>
        <end position="510"/>
    </location>
</feature>
<feature type="compositionally biased region" description="Low complexity" evidence="1">
    <location>
        <begin position="366"/>
        <end position="386"/>
    </location>
</feature>
<evidence type="ECO:0000313" key="3">
    <source>
        <dbReference type="Proteomes" id="UP001165080"/>
    </source>
</evidence>
<evidence type="ECO:0000256" key="1">
    <source>
        <dbReference type="SAM" id="MobiDB-lite"/>
    </source>
</evidence>
<gene>
    <name evidence="2" type="primary">PLEST002562</name>
    <name evidence="2" type="ORF">PLESTB_001698000</name>
</gene>
<proteinExistence type="predicted"/>
<sequence length="535" mass="55664">MDPELKRLYARAIDTPSGKCFCVVVSGPDVDGDGFDVTVFHAQTMRTYVGKGLRAPPRWIKPDLWMPLALRALASEKAPEGVRFSFNPDTGALSWTWPAREVGMSAGAQQSVTLRRVMEPGSQSDVADAGSPLEHMMCTVWESCYRLLLSCRQLDLQLQRQTDSLSRTRRELQECTEKHKGLVEELHIKFARVLDAKKEKLIQQQSRIRELEEQLQAARQELAEAEAAHTDEEAEEEEEGEGEPEGETEQRRLRRRQQQQPPGEEGPTAAAARTLTHSPTMTAPPSARPQLNGCDTGPSSRLAAATVAPAAVTMRRLAADRIVGGGGTAAAAAGGAAAPGIPAGGSGGGLAEMDWEEGSGGGGEAPRGATAAPPVPAGTTGAAGLELAGGGGRAGTAAAAAGTSQPPAFGGTYASLGATQIEDDLLLAATQPAPRVAPLPTGTALPLQQPPEPLVRQPPSQQQPARQQQQQQQGQGQGQGQPPGQGRPTGGAGSPPPGGGDGGAGGGALYGSGDDDINEEDEEDDDAALGLGERR</sequence>
<evidence type="ECO:0000313" key="2">
    <source>
        <dbReference type="EMBL" id="GLC60942.1"/>
    </source>
</evidence>
<dbReference type="AlphaFoldDB" id="A0A9W6F919"/>
<name>A0A9W6F919_9CHLO</name>
<feature type="compositionally biased region" description="Low complexity" evidence="1">
    <location>
        <begin position="329"/>
        <end position="341"/>
    </location>
</feature>
<feature type="region of interest" description="Disordered" evidence="1">
    <location>
        <begin position="326"/>
        <end position="414"/>
    </location>
</feature>
<feature type="compositionally biased region" description="Low complexity" evidence="1">
    <location>
        <begin position="457"/>
        <end position="474"/>
    </location>
</feature>
<feature type="compositionally biased region" description="Acidic residues" evidence="1">
    <location>
        <begin position="232"/>
        <end position="247"/>
    </location>
</feature>
<dbReference type="EMBL" id="BRXU01000040">
    <property type="protein sequence ID" value="GLC60942.1"/>
    <property type="molecule type" value="Genomic_DNA"/>
</dbReference>
<accession>A0A9W6F919</accession>
<keyword evidence="3" id="KW-1185">Reference proteome</keyword>
<dbReference type="Proteomes" id="UP001165080">
    <property type="component" value="Unassembled WGS sequence"/>
</dbReference>
<organism evidence="2 3">
    <name type="scientific">Pleodorina starrii</name>
    <dbReference type="NCBI Taxonomy" id="330485"/>
    <lineage>
        <taxon>Eukaryota</taxon>
        <taxon>Viridiplantae</taxon>
        <taxon>Chlorophyta</taxon>
        <taxon>core chlorophytes</taxon>
        <taxon>Chlorophyceae</taxon>
        <taxon>CS clade</taxon>
        <taxon>Chlamydomonadales</taxon>
        <taxon>Volvocaceae</taxon>
        <taxon>Pleodorina</taxon>
    </lineage>
</organism>
<feature type="compositionally biased region" description="Acidic residues" evidence="1">
    <location>
        <begin position="513"/>
        <end position="527"/>
    </location>
</feature>
<protein>
    <submittedName>
        <fullName evidence="2">Uncharacterized protein</fullName>
    </submittedName>
</protein>
<reference evidence="2 3" key="1">
    <citation type="journal article" date="2023" name="Commun. Biol.">
        <title>Reorganization of the ancestral sex-determining regions during the evolution of trioecy in Pleodorina starrii.</title>
        <authorList>
            <person name="Takahashi K."/>
            <person name="Suzuki S."/>
            <person name="Kawai-Toyooka H."/>
            <person name="Yamamoto K."/>
            <person name="Hamaji T."/>
            <person name="Ootsuki R."/>
            <person name="Yamaguchi H."/>
            <person name="Kawachi M."/>
            <person name="Higashiyama T."/>
            <person name="Nozaki H."/>
        </authorList>
    </citation>
    <scope>NUCLEOTIDE SEQUENCE [LARGE SCALE GENOMIC DNA]</scope>
    <source>
        <strain evidence="2 3">NIES-4479</strain>
    </source>
</reference>
<dbReference type="SUPFAM" id="SSF58022">
    <property type="entry name" value="XRCC4, C-terminal oligomerization domain"/>
    <property type="match status" value="1"/>
</dbReference>